<dbReference type="PANTHER" id="PTHR33162:SF1">
    <property type="entry name" value="SEC-INDEPENDENT PROTEIN TRANSLOCASE PROTEIN TATA, CHLOROPLASTIC"/>
    <property type="match status" value="1"/>
</dbReference>
<comment type="subcellular location">
    <subcellularLocation>
        <location evidence="1">Membrane</location>
        <topology evidence="1">Single-pass membrane protein</topology>
    </subcellularLocation>
</comment>
<evidence type="ECO:0000256" key="6">
    <source>
        <dbReference type="ARBA" id="ARBA00022989"/>
    </source>
</evidence>
<dbReference type="GO" id="GO:0016020">
    <property type="term" value="C:membrane"/>
    <property type="evidence" value="ECO:0007669"/>
    <property type="project" value="UniProtKB-SubCell"/>
</dbReference>
<accession>A0AAN0MC60</accession>
<dbReference type="Gene3D" id="1.20.5.3310">
    <property type="match status" value="1"/>
</dbReference>
<dbReference type="EMBL" id="CP151767">
    <property type="protein sequence ID" value="WZU66742.1"/>
    <property type="molecule type" value="Genomic_DNA"/>
</dbReference>
<evidence type="ECO:0000313" key="11">
    <source>
        <dbReference type="Proteomes" id="UP001470809"/>
    </source>
</evidence>
<proteinExistence type="predicted"/>
<dbReference type="PANTHER" id="PTHR33162">
    <property type="entry name" value="SEC-INDEPENDENT PROTEIN TRANSLOCASE PROTEIN TATA, CHLOROPLASTIC"/>
    <property type="match status" value="1"/>
</dbReference>
<keyword evidence="6" id="KW-1133">Transmembrane helix</keyword>
<evidence type="ECO:0000256" key="3">
    <source>
        <dbReference type="ARBA" id="ARBA00022475"/>
    </source>
</evidence>
<dbReference type="Proteomes" id="UP001470809">
    <property type="component" value="Chromosome"/>
</dbReference>
<keyword evidence="4" id="KW-0812">Transmembrane</keyword>
<reference evidence="11" key="1">
    <citation type="submission" date="2024-04" db="EMBL/GenBank/DDBJ databases">
        <title>Phylogenomic analyses of a clade within the roseobacter group suggest taxonomic reassignments of species of the genera Aestuariivita, Citreicella, Loktanella, Nautella, Pelagibaca, Ruegeria, Thalassobius, Thiobacimonas and Tropicibacter, and the proposal o.</title>
        <authorList>
            <person name="Jeon C.O."/>
        </authorList>
    </citation>
    <scope>NUCLEOTIDE SEQUENCE [LARGE SCALE GENOMIC DNA]</scope>
    <source>
        <strain evidence="11">SS1-5</strain>
    </source>
</reference>
<evidence type="ECO:0000256" key="9">
    <source>
        <dbReference type="SAM" id="MobiDB-lite"/>
    </source>
</evidence>
<evidence type="ECO:0000256" key="4">
    <source>
        <dbReference type="ARBA" id="ARBA00022692"/>
    </source>
</evidence>
<protein>
    <submittedName>
        <fullName evidence="10">Sec-independent protein translocase protein TatB</fullName>
    </submittedName>
</protein>
<evidence type="ECO:0000256" key="1">
    <source>
        <dbReference type="ARBA" id="ARBA00004167"/>
    </source>
</evidence>
<dbReference type="RefSeq" id="WP_342076064.1">
    <property type="nucleotide sequence ID" value="NZ_CP151767.2"/>
</dbReference>
<feature type="region of interest" description="Disordered" evidence="9">
    <location>
        <begin position="99"/>
        <end position="139"/>
    </location>
</feature>
<dbReference type="KEGG" id="yrh:AABB31_17275"/>
<keyword evidence="5" id="KW-0653">Protein transport</keyword>
<reference evidence="10 11" key="2">
    <citation type="submission" date="2024-08" db="EMBL/GenBank/DDBJ databases">
        <title>Phylogenomic analyses of a clade within the roseobacter group suggest taxonomic reassignments of species of the genera Aestuariivita, Citreicella, Loktanella, Nautella, Pelagibaca, Ruegeria, Thalassobius, Thiobacimonas and Tropicibacter, and the proposal o.</title>
        <authorList>
            <person name="Jeon C.O."/>
        </authorList>
    </citation>
    <scope>NUCLEOTIDE SEQUENCE [LARGE SCALE GENOMIC DNA]</scope>
    <source>
        <strain evidence="10 11">SS1-5</strain>
    </source>
</reference>
<sequence length="139" mass="14704">MFGLGWSEMVVVGIVALIVIGPKDLPGLFRTMGEFTGKARGMAREFSRAMNAAADESGVRDISSSLKAAANPKAFGTEKLKEATGMTKGPETQALTEERQAMKEKMSDAMAKAATDRQQREAAEKAAAAPQAEPPKGDT</sequence>
<dbReference type="GO" id="GO:0008320">
    <property type="term" value="F:protein transmembrane transporter activity"/>
    <property type="evidence" value="ECO:0007669"/>
    <property type="project" value="InterPro"/>
</dbReference>
<evidence type="ECO:0000256" key="7">
    <source>
        <dbReference type="ARBA" id="ARBA00023010"/>
    </source>
</evidence>
<feature type="compositionally biased region" description="Basic and acidic residues" evidence="9">
    <location>
        <begin position="114"/>
        <end position="124"/>
    </location>
</feature>
<dbReference type="PRINTS" id="PR01506">
    <property type="entry name" value="TATBPROTEIN"/>
</dbReference>
<keyword evidence="7" id="KW-0811">Translocation</keyword>
<dbReference type="Pfam" id="PF02416">
    <property type="entry name" value="TatA_B_E"/>
    <property type="match status" value="1"/>
</dbReference>
<organism evidence="10 11">
    <name type="scientific">Yoonia rhodophyticola</name>
    <dbReference type="NCBI Taxonomy" id="3137370"/>
    <lineage>
        <taxon>Bacteria</taxon>
        <taxon>Pseudomonadati</taxon>
        <taxon>Pseudomonadota</taxon>
        <taxon>Alphaproteobacteria</taxon>
        <taxon>Rhodobacterales</taxon>
        <taxon>Paracoccaceae</taxon>
        <taxon>Yoonia</taxon>
    </lineage>
</organism>
<keyword evidence="8" id="KW-0472">Membrane</keyword>
<keyword evidence="2" id="KW-0813">Transport</keyword>
<dbReference type="NCBIfam" id="TIGR01410">
    <property type="entry name" value="tatB"/>
    <property type="match status" value="1"/>
</dbReference>
<dbReference type="AlphaFoldDB" id="A0AAN0MC60"/>
<gene>
    <name evidence="10" type="primary">tatB</name>
    <name evidence="10" type="ORF">AABB31_17275</name>
</gene>
<dbReference type="GO" id="GO:0043953">
    <property type="term" value="P:protein transport by the Tat complex"/>
    <property type="evidence" value="ECO:0007669"/>
    <property type="project" value="InterPro"/>
</dbReference>
<evidence type="ECO:0000313" key="10">
    <source>
        <dbReference type="EMBL" id="WZU66742.1"/>
    </source>
</evidence>
<keyword evidence="11" id="KW-1185">Reference proteome</keyword>
<dbReference type="InterPro" id="IPR003369">
    <property type="entry name" value="TatA/B/E"/>
</dbReference>
<name>A0AAN0MC60_9RHOB</name>
<evidence type="ECO:0000256" key="2">
    <source>
        <dbReference type="ARBA" id="ARBA00022448"/>
    </source>
</evidence>
<evidence type="ECO:0000256" key="8">
    <source>
        <dbReference type="ARBA" id="ARBA00023136"/>
    </source>
</evidence>
<evidence type="ECO:0000256" key="5">
    <source>
        <dbReference type="ARBA" id="ARBA00022927"/>
    </source>
</evidence>
<dbReference type="InterPro" id="IPR018448">
    <property type="entry name" value="TatB"/>
</dbReference>
<keyword evidence="3" id="KW-1003">Cell membrane</keyword>